<dbReference type="Proteomes" id="UP000035352">
    <property type="component" value="Chromosome"/>
</dbReference>
<protein>
    <submittedName>
        <fullName evidence="1">Transcriptional regulator</fullName>
    </submittedName>
</protein>
<dbReference type="PIRSF" id="PIRSF010372">
    <property type="entry name" value="PaiB"/>
    <property type="match status" value="1"/>
</dbReference>
<keyword evidence="2" id="KW-1185">Reference proteome</keyword>
<organism evidence="1 2">
    <name type="scientific">Caldimonas brevitalea</name>
    <dbReference type="NCBI Taxonomy" id="413882"/>
    <lineage>
        <taxon>Bacteria</taxon>
        <taxon>Pseudomonadati</taxon>
        <taxon>Pseudomonadota</taxon>
        <taxon>Betaproteobacteria</taxon>
        <taxon>Burkholderiales</taxon>
        <taxon>Sphaerotilaceae</taxon>
        <taxon>Caldimonas</taxon>
    </lineage>
</organism>
<dbReference type="PATRIC" id="fig|413882.6.peg.558"/>
<accession>A0A0G3BCU8</accession>
<dbReference type="RefSeq" id="WP_047193367.1">
    <property type="nucleotide sequence ID" value="NZ_CP011371.1"/>
</dbReference>
<name>A0A0G3BCU8_9BURK</name>
<dbReference type="PANTHER" id="PTHR35802">
    <property type="entry name" value="PROTEASE SYNTHASE AND SPORULATION PROTEIN PAI 2"/>
    <property type="match status" value="1"/>
</dbReference>
<dbReference type="InterPro" id="IPR012349">
    <property type="entry name" value="Split_barrel_FMN-bd"/>
</dbReference>
<sequence length="218" mass="24131">MYIRDLFAQHDRDTLRGFIRSWPLATLVCAQGSQPDVHLFPLHLVPGAQGEPDRLRGHCPLGHPFLDSARQAPEVLALFQGPNAYISPRWYVNGQRSRSVAPGWNYVAAQARGPIAVIHDVSFLRGHLEALVLQQESGRAQPWSLEDAAPDFLDAALQRLVGFEIEVRSLQGHWFLSQQRTAADRTSVATHLLLENNGVARELAPWVVAPALEDAVDG</sequence>
<dbReference type="AlphaFoldDB" id="A0A0G3BCU8"/>
<dbReference type="STRING" id="413882.AAW51_0523"/>
<dbReference type="Pfam" id="PF04299">
    <property type="entry name" value="FMN_bind_2"/>
    <property type="match status" value="1"/>
</dbReference>
<evidence type="ECO:0000313" key="1">
    <source>
        <dbReference type="EMBL" id="AKJ27214.1"/>
    </source>
</evidence>
<evidence type="ECO:0000313" key="2">
    <source>
        <dbReference type="Proteomes" id="UP000035352"/>
    </source>
</evidence>
<gene>
    <name evidence="1" type="primary">paiB</name>
    <name evidence="1" type="ORF">AAW51_0523</name>
</gene>
<dbReference type="OrthoDB" id="9794948at2"/>
<dbReference type="Gene3D" id="2.30.110.10">
    <property type="entry name" value="Electron Transport, Fmn-binding Protein, Chain A"/>
    <property type="match status" value="1"/>
</dbReference>
<dbReference type="SUPFAM" id="SSF50475">
    <property type="entry name" value="FMN-binding split barrel"/>
    <property type="match status" value="1"/>
</dbReference>
<dbReference type="KEGG" id="pbh:AAW51_0523"/>
<proteinExistence type="predicted"/>
<dbReference type="EMBL" id="CP011371">
    <property type="protein sequence ID" value="AKJ27214.1"/>
    <property type="molecule type" value="Genomic_DNA"/>
</dbReference>
<dbReference type="InterPro" id="IPR007396">
    <property type="entry name" value="TR_PAI2-type"/>
</dbReference>
<dbReference type="PANTHER" id="PTHR35802:SF1">
    <property type="entry name" value="PROTEASE SYNTHASE AND SPORULATION PROTEIN PAI 2"/>
    <property type="match status" value="1"/>
</dbReference>
<reference evidence="1 2" key="1">
    <citation type="submission" date="2015-05" db="EMBL/GenBank/DDBJ databases">
        <authorList>
            <person name="Tang B."/>
            <person name="Yu Y."/>
        </authorList>
    </citation>
    <scope>NUCLEOTIDE SEQUENCE [LARGE SCALE GENOMIC DNA]</scope>
    <source>
        <strain evidence="1 2">DSM 7029</strain>
    </source>
</reference>